<comment type="function">
    <text evidence="1">The phosphoenolpyruvate-dependent sugar phosphotransferase system (sugar PTS), a major carbohydrate active transport system, catalyzes the phosphorylation of incoming sugar substrates concomitantly with their translocation across the cell membrane. The enzyme II CmtAB PTS system is involved in D-mannitol transport.</text>
</comment>
<evidence type="ECO:0000256" key="8">
    <source>
        <dbReference type="ARBA" id="ARBA00022777"/>
    </source>
</evidence>
<evidence type="ECO:0000256" key="7">
    <source>
        <dbReference type="ARBA" id="ARBA00022683"/>
    </source>
</evidence>
<keyword evidence="7" id="KW-0598">Phosphotransferase system</keyword>
<dbReference type="InterPro" id="IPR050893">
    <property type="entry name" value="Sugar_PTS"/>
</dbReference>
<dbReference type="Proteomes" id="UP000226079">
    <property type="component" value="Unassembled WGS sequence"/>
</dbReference>
<dbReference type="PROSITE" id="PS51094">
    <property type="entry name" value="PTS_EIIA_TYPE_2"/>
    <property type="match status" value="1"/>
</dbReference>
<sequence length="147" mass="15677">MPENSILQPSSVRLGLASVSKQEAIRMCAQVLVDCGAATEDYFAGMLAREQQISTYLGEGVAIPHGTNEARAHIRSAALGFLQFPDGIDWDGNEVKVCIPIASASDEHLGILASLAEALMEPEAAERLRVTDSVAEVIDLLTPAEEN</sequence>
<reference evidence="13 14" key="1">
    <citation type="submission" date="2017-10" db="EMBL/GenBank/DDBJ databases">
        <title>Sequencing the genomes of 1000 actinobacteria strains.</title>
        <authorList>
            <person name="Klenk H.-P."/>
        </authorList>
    </citation>
    <scope>NUCLEOTIDE SEQUENCE [LARGE SCALE GENOMIC DNA]</scope>
    <source>
        <strain evidence="13 14">DSM 15597</strain>
    </source>
</reference>
<dbReference type="Gene3D" id="3.40.930.10">
    <property type="entry name" value="Mannitol-specific EII, Chain A"/>
    <property type="match status" value="1"/>
</dbReference>
<proteinExistence type="predicted"/>
<dbReference type="Pfam" id="PF00359">
    <property type="entry name" value="PTS_EIIA_2"/>
    <property type="match status" value="1"/>
</dbReference>
<evidence type="ECO:0000256" key="5">
    <source>
        <dbReference type="ARBA" id="ARBA00022597"/>
    </source>
</evidence>
<evidence type="ECO:0000256" key="10">
    <source>
        <dbReference type="ARBA" id="ARBA00030956"/>
    </source>
</evidence>
<dbReference type="GO" id="GO:0090563">
    <property type="term" value="F:protein-phosphocysteine-sugar phosphotransferase activity"/>
    <property type="evidence" value="ECO:0007669"/>
    <property type="project" value="TreeGrafter"/>
</dbReference>
<evidence type="ECO:0000256" key="11">
    <source>
        <dbReference type="ARBA" id="ARBA00030962"/>
    </source>
</evidence>
<organism evidence="13 14">
    <name type="scientific">Propionicimonas paludicola</name>
    <dbReference type="NCBI Taxonomy" id="185243"/>
    <lineage>
        <taxon>Bacteria</taxon>
        <taxon>Bacillati</taxon>
        <taxon>Actinomycetota</taxon>
        <taxon>Actinomycetes</taxon>
        <taxon>Propionibacteriales</taxon>
        <taxon>Nocardioidaceae</taxon>
        <taxon>Propionicimonas</taxon>
    </lineage>
</organism>
<dbReference type="OrthoDB" id="9814222at2"/>
<dbReference type="PROSITE" id="PS00372">
    <property type="entry name" value="PTS_EIIA_TYPE_2_HIS"/>
    <property type="match status" value="1"/>
</dbReference>
<evidence type="ECO:0000256" key="1">
    <source>
        <dbReference type="ARBA" id="ARBA00002434"/>
    </source>
</evidence>
<keyword evidence="8" id="KW-0418">Kinase</keyword>
<evidence type="ECO:0000256" key="3">
    <source>
        <dbReference type="ARBA" id="ARBA00022448"/>
    </source>
</evidence>
<dbReference type="GO" id="GO:0005886">
    <property type="term" value="C:plasma membrane"/>
    <property type="evidence" value="ECO:0007669"/>
    <property type="project" value="TreeGrafter"/>
</dbReference>
<evidence type="ECO:0000313" key="13">
    <source>
        <dbReference type="EMBL" id="PFG15708.1"/>
    </source>
</evidence>
<dbReference type="InterPro" id="IPR002178">
    <property type="entry name" value="PTS_EIIA_type-2_dom"/>
</dbReference>
<keyword evidence="6" id="KW-0808">Transferase</keyword>
<dbReference type="AlphaFoldDB" id="A0A2A9CN01"/>
<keyword evidence="4" id="KW-0597">Phosphoprotein</keyword>
<evidence type="ECO:0000259" key="12">
    <source>
        <dbReference type="PROSITE" id="PS51094"/>
    </source>
</evidence>
<dbReference type="PANTHER" id="PTHR30181:SF2">
    <property type="entry name" value="PTS SYSTEM MANNITOL-SPECIFIC EIICBA COMPONENT"/>
    <property type="match status" value="1"/>
</dbReference>
<feature type="domain" description="PTS EIIA type-2" evidence="12">
    <location>
        <begin position="5"/>
        <end position="144"/>
    </location>
</feature>
<keyword evidence="3" id="KW-0813">Transport</keyword>
<dbReference type="PANTHER" id="PTHR30181">
    <property type="entry name" value="MANNITOL PERMEASE IIC COMPONENT"/>
    <property type="match status" value="1"/>
</dbReference>
<dbReference type="EMBL" id="PDJC01000001">
    <property type="protein sequence ID" value="PFG15708.1"/>
    <property type="molecule type" value="Genomic_DNA"/>
</dbReference>
<dbReference type="SUPFAM" id="SSF55804">
    <property type="entry name" value="Phoshotransferase/anion transport protein"/>
    <property type="match status" value="1"/>
</dbReference>
<evidence type="ECO:0000256" key="4">
    <source>
        <dbReference type="ARBA" id="ARBA00022553"/>
    </source>
</evidence>
<dbReference type="GO" id="GO:0016301">
    <property type="term" value="F:kinase activity"/>
    <property type="evidence" value="ECO:0007669"/>
    <property type="project" value="UniProtKB-KW"/>
</dbReference>
<evidence type="ECO:0000256" key="6">
    <source>
        <dbReference type="ARBA" id="ARBA00022679"/>
    </source>
</evidence>
<dbReference type="GO" id="GO:0009401">
    <property type="term" value="P:phosphoenolpyruvate-dependent sugar phosphotransferase system"/>
    <property type="evidence" value="ECO:0007669"/>
    <property type="project" value="UniProtKB-KW"/>
</dbReference>
<gene>
    <name evidence="13" type="ORF">ATK74_0228</name>
</gene>
<evidence type="ECO:0000313" key="14">
    <source>
        <dbReference type="Proteomes" id="UP000226079"/>
    </source>
</evidence>
<keyword evidence="14" id="KW-1185">Reference proteome</keyword>
<dbReference type="CDD" id="cd00211">
    <property type="entry name" value="PTS_IIA_fru"/>
    <property type="match status" value="1"/>
</dbReference>
<accession>A0A2A9CN01</accession>
<evidence type="ECO:0000256" key="9">
    <source>
        <dbReference type="ARBA" id="ARBA00029908"/>
    </source>
</evidence>
<name>A0A2A9CN01_9ACTN</name>
<keyword evidence="5" id="KW-0762">Sugar transport</keyword>
<dbReference type="InterPro" id="IPR016152">
    <property type="entry name" value="PTrfase/Anion_transptr"/>
</dbReference>
<dbReference type="RefSeq" id="WP_098459318.1">
    <property type="nucleotide sequence ID" value="NZ_PDJC01000001.1"/>
</dbReference>
<comment type="caution">
    <text evidence="13">The sequence shown here is derived from an EMBL/GenBank/DDBJ whole genome shotgun (WGS) entry which is preliminary data.</text>
</comment>
<evidence type="ECO:0000256" key="2">
    <source>
        <dbReference type="ARBA" id="ARBA00014783"/>
    </source>
</evidence>
<protein>
    <recommendedName>
        <fullName evidence="2">Mannitol-specific phosphotransferase enzyme IIA component</fullName>
    </recommendedName>
    <alternativeName>
        <fullName evidence="10">EIIA</fullName>
    </alternativeName>
    <alternativeName>
        <fullName evidence="11">EIII</fullName>
    </alternativeName>
    <alternativeName>
        <fullName evidence="9">PTS system mannitol-specific EIIA component</fullName>
    </alternativeName>
</protein>